<comment type="caution">
    <text evidence="1">The sequence shown here is derived from an EMBL/GenBank/DDBJ whole genome shotgun (WGS) entry which is preliminary data.</text>
</comment>
<protein>
    <submittedName>
        <fullName evidence="1">Uncharacterized protein</fullName>
    </submittedName>
</protein>
<organism evidence="1 2">
    <name type="scientific">Megasphaera micronuciformis F0359</name>
    <dbReference type="NCBI Taxonomy" id="706434"/>
    <lineage>
        <taxon>Bacteria</taxon>
        <taxon>Bacillati</taxon>
        <taxon>Bacillota</taxon>
        <taxon>Negativicutes</taxon>
        <taxon>Veillonellales</taxon>
        <taxon>Veillonellaceae</taxon>
        <taxon>Megasphaera</taxon>
    </lineage>
</organism>
<evidence type="ECO:0000313" key="1">
    <source>
        <dbReference type="EMBL" id="EFQ03575.1"/>
    </source>
</evidence>
<proteinExistence type="predicted"/>
<reference evidence="1 2" key="1">
    <citation type="submission" date="2010-08" db="EMBL/GenBank/DDBJ databases">
        <authorList>
            <person name="Weinstock G."/>
            <person name="Sodergren E."/>
            <person name="Clifton S."/>
            <person name="Fulton L."/>
            <person name="Fulton B."/>
            <person name="Courtney L."/>
            <person name="Fronick C."/>
            <person name="Harrison M."/>
            <person name="Strong C."/>
            <person name="Farmer C."/>
            <person name="Delahaunty K."/>
            <person name="Markovic C."/>
            <person name="Hall O."/>
            <person name="Minx P."/>
            <person name="Tomlinson C."/>
            <person name="Mitreva M."/>
            <person name="Hou S."/>
            <person name="Chen J."/>
            <person name="Wollam A."/>
            <person name="Pepin K.H."/>
            <person name="Johnson M."/>
            <person name="Bhonagiri V."/>
            <person name="Zhang X."/>
            <person name="Suruliraj S."/>
            <person name="Warren W."/>
            <person name="Chinwalla A."/>
            <person name="Mardis E.R."/>
            <person name="Wilson R.K."/>
        </authorList>
    </citation>
    <scope>NUCLEOTIDE SEQUENCE [LARGE SCALE GENOMIC DNA]</scope>
    <source>
        <strain evidence="1 2">F0359</strain>
    </source>
</reference>
<dbReference type="AlphaFoldDB" id="E2ZDL3"/>
<gene>
    <name evidence="1" type="ORF">HMPREF9429_01517</name>
</gene>
<evidence type="ECO:0000313" key="2">
    <source>
        <dbReference type="Proteomes" id="UP000003195"/>
    </source>
</evidence>
<dbReference type="HOGENOM" id="CLU_2955192_0_0_9"/>
<dbReference type="STRING" id="706434.HMPREF9429_01517"/>
<keyword evidence="2" id="KW-1185">Reference proteome</keyword>
<accession>E2ZDL3</accession>
<dbReference type="EMBL" id="AECS01000039">
    <property type="protein sequence ID" value="EFQ03575.1"/>
    <property type="molecule type" value="Genomic_DNA"/>
</dbReference>
<dbReference type="Proteomes" id="UP000003195">
    <property type="component" value="Unassembled WGS sequence"/>
</dbReference>
<sequence length="59" mass="6785">MEALRIGKRCKYTKDLAEKYGIRVEASVKDTNSSTLYKVVMTTRDGEKYVLTTHKTAER</sequence>
<name>E2ZDL3_9FIRM</name>